<dbReference type="AlphaFoldDB" id="H2CEX8"/>
<protein>
    <recommendedName>
        <fullName evidence="3">Type II toxin-antitoxin system VapB family antitoxin</fullName>
    </recommendedName>
</protein>
<evidence type="ECO:0000313" key="1">
    <source>
        <dbReference type="EMBL" id="EHQ07742.1"/>
    </source>
</evidence>
<evidence type="ECO:0000313" key="2">
    <source>
        <dbReference type="Proteomes" id="UP000005737"/>
    </source>
</evidence>
<reference evidence="1 2" key="1">
    <citation type="submission" date="2011-10" db="EMBL/GenBank/DDBJ databases">
        <title>The Improved High-Quality Draft genome of Leptonema illini DSM 21528.</title>
        <authorList>
            <consortium name="US DOE Joint Genome Institute (JGI-PGF)"/>
            <person name="Lucas S."/>
            <person name="Copeland A."/>
            <person name="Lapidus A."/>
            <person name="Glavina del Rio T."/>
            <person name="Dalin E."/>
            <person name="Tice H."/>
            <person name="Bruce D."/>
            <person name="Goodwin L."/>
            <person name="Pitluck S."/>
            <person name="Peters L."/>
            <person name="Mikhailova N."/>
            <person name="Held B."/>
            <person name="Kyrpides N."/>
            <person name="Mavromatis K."/>
            <person name="Ivanova N."/>
            <person name="Markowitz V."/>
            <person name="Cheng J.-F."/>
            <person name="Hugenholtz P."/>
            <person name="Woyke T."/>
            <person name="Wu D."/>
            <person name="Gronow S."/>
            <person name="Wellnitz S."/>
            <person name="Brambilla E.-M."/>
            <person name="Klenk H.-P."/>
            <person name="Eisen J.A."/>
        </authorList>
    </citation>
    <scope>NUCLEOTIDE SEQUENCE [LARGE SCALE GENOMIC DNA]</scope>
    <source>
        <strain evidence="1 2">DSM 21528</strain>
    </source>
</reference>
<keyword evidence="2" id="KW-1185">Reference proteome</keyword>
<organism evidence="1 2">
    <name type="scientific">Leptonema illini DSM 21528</name>
    <dbReference type="NCBI Taxonomy" id="929563"/>
    <lineage>
        <taxon>Bacteria</taxon>
        <taxon>Pseudomonadati</taxon>
        <taxon>Spirochaetota</taxon>
        <taxon>Spirochaetia</taxon>
        <taxon>Leptospirales</taxon>
        <taxon>Leptospiraceae</taxon>
        <taxon>Leptonema</taxon>
    </lineage>
</organism>
<proteinExistence type="predicted"/>
<dbReference type="Pfam" id="PF09957">
    <property type="entry name" value="VapB_antitoxin"/>
    <property type="match status" value="1"/>
</dbReference>
<sequence length="63" mass="7435">MKTTIDLPEELLKEAMDVSRIDDESVVIQEGLHALIRREKIKKLKKFKGSIDLDIDMRKLRQR</sequence>
<dbReference type="HOGENOM" id="CLU_179376_3_2_12"/>
<dbReference type="Proteomes" id="UP000005737">
    <property type="component" value="Unassembled WGS sequence"/>
</dbReference>
<accession>H2CEX8</accession>
<dbReference type="InterPro" id="IPR019239">
    <property type="entry name" value="VapB_antitoxin"/>
</dbReference>
<evidence type="ECO:0008006" key="3">
    <source>
        <dbReference type="Google" id="ProtNLM"/>
    </source>
</evidence>
<name>H2CEX8_9LEPT</name>
<gene>
    <name evidence="1" type="ORF">Lepil_3078</name>
</gene>
<dbReference type="EMBL" id="JH597773">
    <property type="protein sequence ID" value="EHQ07742.1"/>
    <property type="molecule type" value="Genomic_DNA"/>
</dbReference>
<dbReference type="RefSeq" id="WP_002773855.1">
    <property type="nucleotide sequence ID" value="NZ_JH597773.1"/>
</dbReference>